<dbReference type="EMBL" id="CAKMAB010000041">
    <property type="protein sequence ID" value="CAH1058889.1"/>
    <property type="molecule type" value="Genomic_DNA"/>
</dbReference>
<name>A0ABN8FQW6_9BACL</name>
<evidence type="ECO:0000256" key="1">
    <source>
        <dbReference type="SAM" id="Phobius"/>
    </source>
</evidence>
<keyword evidence="3" id="KW-1185">Reference proteome</keyword>
<dbReference type="RefSeq" id="WP_234540760.1">
    <property type="nucleotide sequence ID" value="NZ_CAKMAB010000041.1"/>
</dbReference>
<keyword evidence="1" id="KW-0812">Transmembrane</keyword>
<reference evidence="2" key="1">
    <citation type="submission" date="2021-12" db="EMBL/GenBank/DDBJ databases">
        <authorList>
            <person name="Criscuolo A."/>
        </authorList>
    </citation>
    <scope>NUCLEOTIDE SEQUENCE</scope>
    <source>
        <strain evidence="2">CIP111894</strain>
    </source>
</reference>
<evidence type="ECO:0000313" key="2">
    <source>
        <dbReference type="EMBL" id="CAH1058889.1"/>
    </source>
</evidence>
<comment type="caution">
    <text evidence="2">The sequence shown here is derived from an EMBL/GenBank/DDBJ whole genome shotgun (WGS) entry which is preliminary data.</text>
</comment>
<gene>
    <name evidence="2" type="ORF">PAECIP111894_05075</name>
</gene>
<evidence type="ECO:0008006" key="4">
    <source>
        <dbReference type="Google" id="ProtNLM"/>
    </source>
</evidence>
<proteinExistence type="predicted"/>
<protein>
    <recommendedName>
        <fullName evidence="4">DUF4179 domain-containing protein</fullName>
    </recommendedName>
</protein>
<evidence type="ECO:0000313" key="3">
    <source>
        <dbReference type="Proteomes" id="UP000838749"/>
    </source>
</evidence>
<dbReference type="Proteomes" id="UP000838749">
    <property type="component" value="Unassembled WGS sequence"/>
</dbReference>
<keyword evidence="1" id="KW-1133">Transmembrane helix</keyword>
<organism evidence="2 3">
    <name type="scientific">Paenibacillus pseudetheri</name>
    <dbReference type="NCBI Taxonomy" id="2897682"/>
    <lineage>
        <taxon>Bacteria</taxon>
        <taxon>Bacillati</taxon>
        <taxon>Bacillota</taxon>
        <taxon>Bacilli</taxon>
        <taxon>Bacillales</taxon>
        <taxon>Paenibacillaceae</taxon>
        <taxon>Paenibacillus</taxon>
    </lineage>
</organism>
<accession>A0ABN8FQW6</accession>
<sequence length="495" mass="55273">MTEKEERILHKNIDEVQQNVEAIQEMKIYNAMRKGIAKGKKQEKRRIYTTGMGVVAAAAVALLFTYSTIGLPNKVAQPSVQSASTKNTDNFKAYRSFSRLEPALASALEQNLIVPVGQSAENKGYRIDVTGAVTDGRKVYVLYSVQNNTDEVVIHADFELQFEGIKESPLHKGASLSMLASESRIQPGQSMDFIYSNNLSPTIKYPKKVNYNIILTETSDKALLSSSNKYRTSLDVAFELDPDMLKAHERILDTDGTLTVDGQKIKVAGVQFTPLSTYVDLEYDQNNDKRIFQLINPVLISKHEGTEEKSYYPTLITADNSEVYSDDSKTTLVFRDNKKIVESKPDSVSLKAFGISAVEKDQMKIVVDLNKYQLIEAPGSGLELVTPTPENDAMEGTILLRHKFENAQYLNHYTRTSETFTDGEGKVHQSGYTTNRSAVLNFGGLMRSQDGPGVDEFIYIFGAEAKNYPQPLTITLEKYINPIMDTQAVELYAKN</sequence>
<feature type="transmembrane region" description="Helical" evidence="1">
    <location>
        <begin position="47"/>
        <end position="69"/>
    </location>
</feature>
<keyword evidence="1" id="KW-0472">Membrane</keyword>